<evidence type="ECO:0000313" key="7">
    <source>
        <dbReference type="Proteomes" id="UP000306340"/>
    </source>
</evidence>
<dbReference type="SUPFAM" id="SSF51120">
    <property type="entry name" value="beta-Roll"/>
    <property type="match status" value="1"/>
</dbReference>
<name>A0A4U0YUH1_9RHOB</name>
<dbReference type="InterPro" id="IPR001343">
    <property type="entry name" value="Hemolysn_Ca-bd"/>
</dbReference>
<dbReference type="GO" id="GO:0005509">
    <property type="term" value="F:calcium ion binding"/>
    <property type="evidence" value="ECO:0007669"/>
    <property type="project" value="InterPro"/>
</dbReference>
<evidence type="ECO:0000256" key="4">
    <source>
        <dbReference type="ARBA" id="ARBA00022737"/>
    </source>
</evidence>
<dbReference type="InterPro" id="IPR013858">
    <property type="entry name" value="Peptidase_M10B_C"/>
</dbReference>
<accession>A0A4U0YUH1</accession>
<protein>
    <recommendedName>
        <fullName evidence="5">Peptidase M10 serralysin C-terminal domain-containing protein</fullName>
    </recommendedName>
</protein>
<dbReference type="PRINTS" id="PR00313">
    <property type="entry name" value="CABNDNGRPT"/>
</dbReference>
<dbReference type="GO" id="GO:0005615">
    <property type="term" value="C:extracellular space"/>
    <property type="evidence" value="ECO:0007669"/>
    <property type="project" value="InterPro"/>
</dbReference>
<reference evidence="6 7" key="1">
    <citation type="submission" date="2019-04" db="EMBL/GenBank/DDBJ databases">
        <title>Crypto-aerobic microbial life in anoxic (sulfidic) marine sediments.</title>
        <authorList>
            <person name="Bhattacharya S."/>
            <person name="Roy C."/>
            <person name="Mondal N."/>
            <person name="Sarkar J."/>
            <person name="Mandal S."/>
            <person name="Rameez M.J."/>
            <person name="Ghosh W."/>
        </authorList>
    </citation>
    <scope>NUCLEOTIDE SEQUENCE [LARGE SCALE GENOMIC DNA]</scope>
    <source>
        <strain evidence="6 7">SBBC</strain>
    </source>
</reference>
<dbReference type="InterPro" id="IPR050557">
    <property type="entry name" value="RTX_toxin/Mannuronan_C5-epim"/>
</dbReference>
<evidence type="ECO:0000259" key="5">
    <source>
        <dbReference type="Pfam" id="PF08548"/>
    </source>
</evidence>
<dbReference type="Gene3D" id="2.150.10.10">
    <property type="entry name" value="Serralysin-like metalloprotease, C-terminal"/>
    <property type="match status" value="2"/>
</dbReference>
<keyword evidence="4" id="KW-0677">Repeat</keyword>
<evidence type="ECO:0000256" key="3">
    <source>
        <dbReference type="ARBA" id="ARBA00022525"/>
    </source>
</evidence>
<dbReference type="InterPro" id="IPR018511">
    <property type="entry name" value="Hemolysin-typ_Ca-bd_CS"/>
</dbReference>
<dbReference type="PANTHER" id="PTHR38340:SF1">
    <property type="entry name" value="S-LAYER PROTEIN"/>
    <property type="match status" value="1"/>
</dbReference>
<dbReference type="EMBL" id="SWAU01000202">
    <property type="protein sequence ID" value="TKA95308.1"/>
    <property type="molecule type" value="Genomic_DNA"/>
</dbReference>
<evidence type="ECO:0000256" key="2">
    <source>
        <dbReference type="ARBA" id="ARBA00004613"/>
    </source>
</evidence>
<comment type="caution">
    <text evidence="6">The sequence shown here is derived from an EMBL/GenBank/DDBJ whole genome shotgun (WGS) entry which is preliminary data.</text>
</comment>
<evidence type="ECO:0000256" key="1">
    <source>
        <dbReference type="ARBA" id="ARBA00001913"/>
    </source>
</evidence>
<dbReference type="Pfam" id="PF00353">
    <property type="entry name" value="HemolysinCabind"/>
    <property type="match status" value="3"/>
</dbReference>
<comment type="cofactor">
    <cofactor evidence="1">
        <name>Ca(2+)</name>
        <dbReference type="ChEBI" id="CHEBI:29108"/>
    </cofactor>
</comment>
<proteinExistence type="predicted"/>
<gene>
    <name evidence="6" type="ORF">FAZ78_17540</name>
</gene>
<feature type="domain" description="Peptidase M10 serralysin C-terminal" evidence="5">
    <location>
        <begin position="74"/>
        <end position="245"/>
    </location>
</feature>
<evidence type="ECO:0000313" key="6">
    <source>
        <dbReference type="EMBL" id="TKA95308.1"/>
    </source>
</evidence>
<dbReference type="PANTHER" id="PTHR38340">
    <property type="entry name" value="S-LAYER PROTEIN"/>
    <property type="match status" value="1"/>
</dbReference>
<dbReference type="PROSITE" id="PS00330">
    <property type="entry name" value="HEMOLYSIN_CALCIUM"/>
    <property type="match status" value="2"/>
</dbReference>
<dbReference type="Proteomes" id="UP000306340">
    <property type="component" value="Unassembled WGS sequence"/>
</dbReference>
<comment type="subcellular location">
    <subcellularLocation>
        <location evidence="2">Secreted</location>
    </subcellularLocation>
</comment>
<dbReference type="InterPro" id="IPR011049">
    <property type="entry name" value="Serralysin-like_metalloprot_C"/>
</dbReference>
<dbReference type="Pfam" id="PF08548">
    <property type="entry name" value="Peptidase_M10_C"/>
    <property type="match status" value="1"/>
</dbReference>
<organism evidence="6 7">
    <name type="scientific">Cereibacter changlensis</name>
    <dbReference type="NCBI Taxonomy" id="402884"/>
    <lineage>
        <taxon>Bacteria</taxon>
        <taxon>Pseudomonadati</taxon>
        <taxon>Pseudomonadota</taxon>
        <taxon>Alphaproteobacteria</taxon>
        <taxon>Rhodobacterales</taxon>
        <taxon>Paracoccaceae</taxon>
        <taxon>Cereibacter</taxon>
    </lineage>
</organism>
<sequence length="250" mass="24620">MRRRGGGHDDGAGGDDFLAGGGGQDIIAGGAGADVLLGEGGDDALNGDDGDDLIEGGAGDDGLFGGAGDDTFLAQEGDGRDLIFGGEGSDTIDLGALLTAAEIDLGSLSAIGWVKSGGVIDRLVGVENAIGGGGDDLFRAGTAANTMAGGEGDDIFRFDTAAAAEGDMILDFSPGDMIDLSGIDAMRGTGGNQSFRLAAADEAPVAGLLVLTEGDGDTTLVSGHTDDDGQADFTLTVQGRQSLGADSFTL</sequence>
<keyword evidence="3" id="KW-0964">Secreted</keyword>
<dbReference type="AlphaFoldDB" id="A0A4U0YUH1"/>